<dbReference type="EMBL" id="BSXS01008534">
    <property type="protein sequence ID" value="GME92832.1"/>
    <property type="molecule type" value="Genomic_DNA"/>
</dbReference>
<dbReference type="Proteomes" id="UP001165064">
    <property type="component" value="Unassembled WGS sequence"/>
</dbReference>
<keyword evidence="2" id="KW-1185">Reference proteome</keyword>
<reference evidence="1" key="1">
    <citation type="submission" date="2023-04" db="EMBL/GenBank/DDBJ databases">
        <title>Ambrosiozyma monospora NBRC 10751.</title>
        <authorList>
            <person name="Ichikawa N."/>
            <person name="Sato H."/>
            <person name="Tonouchi N."/>
        </authorList>
    </citation>
    <scope>NUCLEOTIDE SEQUENCE</scope>
    <source>
        <strain evidence="1">NBRC 10751</strain>
    </source>
</reference>
<accession>A0ACB5TPR7</accession>
<organism evidence="1 2">
    <name type="scientific">Ambrosiozyma monospora</name>
    <name type="common">Yeast</name>
    <name type="synonym">Endomycopsis monosporus</name>
    <dbReference type="NCBI Taxonomy" id="43982"/>
    <lineage>
        <taxon>Eukaryota</taxon>
        <taxon>Fungi</taxon>
        <taxon>Dikarya</taxon>
        <taxon>Ascomycota</taxon>
        <taxon>Saccharomycotina</taxon>
        <taxon>Pichiomycetes</taxon>
        <taxon>Pichiales</taxon>
        <taxon>Pichiaceae</taxon>
        <taxon>Ambrosiozyma</taxon>
    </lineage>
</organism>
<name>A0ACB5TPR7_AMBMO</name>
<comment type="caution">
    <text evidence="1">The sequence shown here is derived from an EMBL/GenBank/DDBJ whole genome shotgun (WGS) entry which is preliminary data.</text>
</comment>
<gene>
    <name evidence="1" type="ORF">Amon02_000917400</name>
</gene>
<protein>
    <submittedName>
        <fullName evidence="1">Unnamed protein product</fullName>
    </submittedName>
</protein>
<proteinExistence type="predicted"/>
<evidence type="ECO:0000313" key="2">
    <source>
        <dbReference type="Proteomes" id="UP001165064"/>
    </source>
</evidence>
<evidence type="ECO:0000313" key="1">
    <source>
        <dbReference type="EMBL" id="GME92832.1"/>
    </source>
</evidence>
<sequence length="140" mass="15289">MMGWPDIENETVTKNDLDEDSLTQLIQRTTLDSSPNSFGLCSPSNGGLLSDNDEFGTTLDLNDEYITTDFTMFGGGQRKHVDYKLPYGDVKVYLGWGLSGDSLGDGGAYGSSVCRNFVSKRGGDSDAVFLSSPRKRQRIV</sequence>